<proteinExistence type="predicted"/>
<accession>A0A1R3K227</accession>
<evidence type="ECO:0000313" key="2">
    <source>
        <dbReference type="Proteomes" id="UP000188268"/>
    </source>
</evidence>
<dbReference type="AlphaFoldDB" id="A0A1R3K227"/>
<dbReference type="Proteomes" id="UP000188268">
    <property type="component" value="Unassembled WGS sequence"/>
</dbReference>
<dbReference type="EMBL" id="AWWV01006501">
    <property type="protein sequence ID" value="OMP01145.1"/>
    <property type="molecule type" value="Genomic_DNA"/>
</dbReference>
<keyword evidence="2" id="KW-1185">Reference proteome</keyword>
<reference evidence="1 2" key="1">
    <citation type="submission" date="2013-09" db="EMBL/GenBank/DDBJ databases">
        <title>Corchorus capsularis genome sequencing.</title>
        <authorList>
            <person name="Alam M."/>
            <person name="Haque M.S."/>
            <person name="Islam M.S."/>
            <person name="Emdad E.M."/>
            <person name="Islam M.M."/>
            <person name="Ahmed B."/>
            <person name="Halim A."/>
            <person name="Hossen Q.M.M."/>
            <person name="Hossain M.Z."/>
            <person name="Ahmed R."/>
            <person name="Khan M.M."/>
            <person name="Islam R."/>
            <person name="Rashid M.M."/>
            <person name="Khan S.A."/>
            <person name="Rahman M.S."/>
            <person name="Alam M."/>
        </authorList>
    </citation>
    <scope>NUCLEOTIDE SEQUENCE [LARGE SCALE GENOMIC DNA]</scope>
    <source>
        <strain evidence="2">cv. CVL-1</strain>
        <tissue evidence="1">Whole seedling</tissue>
    </source>
</reference>
<evidence type="ECO:0000313" key="1">
    <source>
        <dbReference type="EMBL" id="OMP01145.1"/>
    </source>
</evidence>
<protein>
    <submittedName>
        <fullName evidence="1">Uncharacterized protein</fullName>
    </submittedName>
</protein>
<dbReference type="Gramene" id="OMP01145">
    <property type="protein sequence ID" value="OMP01145"/>
    <property type="gene ID" value="CCACVL1_03151"/>
</dbReference>
<organism evidence="1 2">
    <name type="scientific">Corchorus capsularis</name>
    <name type="common">Jute</name>
    <dbReference type="NCBI Taxonomy" id="210143"/>
    <lineage>
        <taxon>Eukaryota</taxon>
        <taxon>Viridiplantae</taxon>
        <taxon>Streptophyta</taxon>
        <taxon>Embryophyta</taxon>
        <taxon>Tracheophyta</taxon>
        <taxon>Spermatophyta</taxon>
        <taxon>Magnoliopsida</taxon>
        <taxon>eudicotyledons</taxon>
        <taxon>Gunneridae</taxon>
        <taxon>Pentapetalae</taxon>
        <taxon>rosids</taxon>
        <taxon>malvids</taxon>
        <taxon>Malvales</taxon>
        <taxon>Malvaceae</taxon>
        <taxon>Grewioideae</taxon>
        <taxon>Apeibeae</taxon>
        <taxon>Corchorus</taxon>
    </lineage>
</organism>
<sequence>PTNPPTFLKMADPKPTLAIFGERYR</sequence>
<feature type="non-terminal residue" evidence="1">
    <location>
        <position position="1"/>
    </location>
</feature>
<comment type="caution">
    <text evidence="1">The sequence shown here is derived from an EMBL/GenBank/DDBJ whole genome shotgun (WGS) entry which is preliminary data.</text>
</comment>
<gene>
    <name evidence="1" type="ORF">CCACVL1_03151</name>
</gene>
<name>A0A1R3K227_COCAP</name>